<dbReference type="Proteomes" id="UP001164705">
    <property type="component" value="Chromosome"/>
</dbReference>
<dbReference type="AlphaFoldDB" id="A0A9E8N0C7"/>
<keyword evidence="1" id="KW-0732">Signal</keyword>
<proteinExistence type="predicted"/>
<dbReference type="KEGG" id="lnu:N7U66_08700"/>
<protein>
    <submittedName>
        <fullName evidence="2">Toxin-antitoxin system YwqK family antitoxin</fullName>
    </submittedName>
</protein>
<dbReference type="PANTHER" id="PTHR33706:SF1">
    <property type="entry name" value="TPR REPEAT PROTEIN"/>
    <property type="match status" value="1"/>
</dbReference>
<dbReference type="Gene3D" id="2.20.110.10">
    <property type="entry name" value="Histone H3 K4-specific methyltransferase SET7/9 N-terminal domain"/>
    <property type="match status" value="3"/>
</dbReference>
<evidence type="ECO:0000313" key="2">
    <source>
        <dbReference type="EMBL" id="WAC03540.1"/>
    </source>
</evidence>
<feature type="chain" id="PRO_5038761538" evidence="1">
    <location>
        <begin position="19"/>
        <end position="234"/>
    </location>
</feature>
<dbReference type="EMBL" id="CP113088">
    <property type="protein sequence ID" value="WAC03540.1"/>
    <property type="molecule type" value="Genomic_DNA"/>
</dbReference>
<accession>A0A9E8N0C7</accession>
<dbReference type="Pfam" id="PF07661">
    <property type="entry name" value="MORN_2"/>
    <property type="match status" value="3"/>
</dbReference>
<dbReference type="PANTHER" id="PTHR33706">
    <property type="entry name" value="MORN VARIANT REPEAT PROTEIN"/>
    <property type="match status" value="1"/>
</dbReference>
<evidence type="ECO:0000256" key="1">
    <source>
        <dbReference type="SAM" id="SignalP"/>
    </source>
</evidence>
<dbReference type="RefSeq" id="WP_267678141.1">
    <property type="nucleotide sequence ID" value="NZ_CP113088.1"/>
</dbReference>
<gene>
    <name evidence="2" type="ORF">N7U66_08700</name>
</gene>
<dbReference type="InterPro" id="IPR011652">
    <property type="entry name" value="MORN_2"/>
</dbReference>
<name>A0A9E8N0C7_9FLAO</name>
<feature type="signal peptide" evidence="1">
    <location>
        <begin position="1"/>
        <end position="18"/>
    </location>
</feature>
<organism evidence="2 3">
    <name type="scientific">Lacinutrix neustonica</name>
    <dbReference type="NCBI Taxonomy" id="2980107"/>
    <lineage>
        <taxon>Bacteria</taxon>
        <taxon>Pseudomonadati</taxon>
        <taxon>Bacteroidota</taxon>
        <taxon>Flavobacteriia</taxon>
        <taxon>Flavobacteriales</taxon>
        <taxon>Flavobacteriaceae</taxon>
        <taxon>Lacinutrix</taxon>
    </lineage>
</organism>
<dbReference type="SUPFAM" id="SSF82185">
    <property type="entry name" value="Histone H3 K4-specific methyltransferase SET7/9 N-terminal domain"/>
    <property type="match status" value="1"/>
</dbReference>
<evidence type="ECO:0000313" key="3">
    <source>
        <dbReference type="Proteomes" id="UP001164705"/>
    </source>
</evidence>
<sequence>MKLIYTILLSLFISFSFAQDLNQLDSNGERHGNWKKNFEDTKVLRYEGTFDHGKEVGTFKFYKNINGQAILTATRTFNSDTDLAQVKFYSSTKHLISEGQMRGKTYVGRWVYYHNKSKQIMTQEFYNNKGELEGEKRTYYLSGKMAKKENYVGGVLNGESRSFSETEKLISVFNYTNNELHGPAKIYDTKGDLQMEGVYQKDRRHGLWKFYENGKLKEEKDLTRRSNNPVKKRL</sequence>
<reference evidence="2" key="1">
    <citation type="submission" date="2022-11" db="EMBL/GenBank/DDBJ databases">
        <title>Lacinutrix neustonica HL-RS19T sp. nov., isolated from the surface microlayer sample of brackish Lake Shihwa.</title>
        <authorList>
            <person name="Choi J.Y."/>
            <person name="Hwang C.Y."/>
        </authorList>
    </citation>
    <scope>NUCLEOTIDE SEQUENCE</scope>
    <source>
        <strain evidence="2">HL-RS19</strain>
    </source>
</reference>
<keyword evidence="3" id="KW-1185">Reference proteome</keyword>